<dbReference type="EMBL" id="JAKXMK010000065">
    <property type="protein sequence ID" value="MCH6172321.1"/>
    <property type="molecule type" value="Genomic_DNA"/>
</dbReference>
<dbReference type="RefSeq" id="WP_241043125.1">
    <property type="nucleotide sequence ID" value="NZ_BAAAJF010000046.1"/>
</dbReference>
<evidence type="ECO:0000313" key="3">
    <source>
        <dbReference type="Proteomes" id="UP001299970"/>
    </source>
</evidence>
<reference evidence="2 3" key="1">
    <citation type="submission" date="2022-03" db="EMBL/GenBank/DDBJ databases">
        <title>Pseudonocardia alaer sp. nov., a novel actinomycete isolated from reed forest soil.</title>
        <authorList>
            <person name="Wang L."/>
        </authorList>
    </citation>
    <scope>NUCLEOTIDE SEQUENCE [LARGE SCALE GENOMIC DNA]</scope>
    <source>
        <strain evidence="2 3">Y-16303</strain>
    </source>
</reference>
<sequence length="333" mass="33992">MTMTTSGEPGPRPTHTGSDPRADLRAAAVFIGAVTVGGVGGFAIAELLGIGELRWSGSELSAITSAIGALVAGLVAGRLLLGGTGPAMAVRAPRPLTSWPGTRFGAGALIAGPLLLLAGEAVRSGHHYFYPAQLAGMVSAPGTILTSYALYTAGLVLMIPAFLALAGLIAHERPGWAFWGATIAVVGSTVRIFQEGISFLGLQLVGAQGLEVATAAVSDTYGAWYVLQTLNGSDNIAWAVLAIGAHRAGVLGWVPALGMAFMITHYSGVLKGSDLNSLTGAVLLAAALVPLGISLWRRAEPVSRRVWWGGVASLTLLGAQYLLAALSGFQTLG</sequence>
<feature type="transmembrane region" description="Helical" evidence="1">
    <location>
        <begin position="26"/>
        <end position="48"/>
    </location>
</feature>
<feature type="transmembrane region" description="Helical" evidence="1">
    <location>
        <begin position="60"/>
        <end position="81"/>
    </location>
</feature>
<evidence type="ECO:0000313" key="2">
    <source>
        <dbReference type="EMBL" id="MCH6172321.1"/>
    </source>
</evidence>
<feature type="transmembrane region" description="Helical" evidence="1">
    <location>
        <begin position="176"/>
        <end position="193"/>
    </location>
</feature>
<organism evidence="2 3">
    <name type="scientific">Pseudonocardia alaniniphila</name>
    <dbReference type="NCBI Taxonomy" id="75291"/>
    <lineage>
        <taxon>Bacteria</taxon>
        <taxon>Bacillati</taxon>
        <taxon>Actinomycetota</taxon>
        <taxon>Actinomycetes</taxon>
        <taxon>Pseudonocardiales</taxon>
        <taxon>Pseudonocardiaceae</taxon>
        <taxon>Pseudonocardia</taxon>
    </lineage>
</organism>
<proteinExistence type="predicted"/>
<evidence type="ECO:0000256" key="1">
    <source>
        <dbReference type="SAM" id="Phobius"/>
    </source>
</evidence>
<feature type="transmembrane region" description="Helical" evidence="1">
    <location>
        <begin position="143"/>
        <end position="170"/>
    </location>
</feature>
<keyword evidence="1" id="KW-0472">Membrane</keyword>
<feature type="transmembrane region" description="Helical" evidence="1">
    <location>
        <begin position="101"/>
        <end position="122"/>
    </location>
</feature>
<dbReference type="Proteomes" id="UP001299970">
    <property type="component" value="Unassembled WGS sequence"/>
</dbReference>
<keyword evidence="1" id="KW-0812">Transmembrane</keyword>
<accession>A0ABS9TUY8</accession>
<keyword evidence="3" id="KW-1185">Reference proteome</keyword>
<keyword evidence="1" id="KW-1133">Transmembrane helix</keyword>
<feature type="transmembrane region" description="Helical" evidence="1">
    <location>
        <begin position="250"/>
        <end position="269"/>
    </location>
</feature>
<feature type="transmembrane region" description="Helical" evidence="1">
    <location>
        <begin position="308"/>
        <end position="329"/>
    </location>
</feature>
<protein>
    <submittedName>
        <fullName evidence="2">Uncharacterized protein</fullName>
    </submittedName>
</protein>
<gene>
    <name evidence="2" type="ORF">MMF94_42160</name>
</gene>
<comment type="caution">
    <text evidence="2">The sequence shown here is derived from an EMBL/GenBank/DDBJ whole genome shotgun (WGS) entry which is preliminary data.</text>
</comment>
<feature type="transmembrane region" description="Helical" evidence="1">
    <location>
        <begin position="275"/>
        <end position="296"/>
    </location>
</feature>
<name>A0ABS9TUY8_9PSEU</name>